<evidence type="ECO:0000313" key="1">
    <source>
        <dbReference type="EMBL" id="KAK3247563.1"/>
    </source>
</evidence>
<evidence type="ECO:0000313" key="2">
    <source>
        <dbReference type="Proteomes" id="UP001190700"/>
    </source>
</evidence>
<dbReference type="EMBL" id="LGRX02028852">
    <property type="protein sequence ID" value="KAK3247563.1"/>
    <property type="molecule type" value="Genomic_DNA"/>
</dbReference>
<organism evidence="1 2">
    <name type="scientific">Cymbomonas tetramitiformis</name>
    <dbReference type="NCBI Taxonomy" id="36881"/>
    <lineage>
        <taxon>Eukaryota</taxon>
        <taxon>Viridiplantae</taxon>
        <taxon>Chlorophyta</taxon>
        <taxon>Pyramimonadophyceae</taxon>
        <taxon>Pyramimonadales</taxon>
        <taxon>Pyramimonadaceae</taxon>
        <taxon>Cymbomonas</taxon>
    </lineage>
</organism>
<sequence>MLIIEAFRAQIQLHRIQYPLYEDMDAQKLFIEMLRESQKVAKKKFETPLYHAIIEEFNREARNENRGHPDGAAGLFKDVQTRWYTVGAVNVVYTCVRILSTLRTA</sequence>
<keyword evidence="2" id="KW-1185">Reference proteome</keyword>
<proteinExistence type="predicted"/>
<gene>
    <name evidence="1" type="ORF">CYMTET_42942</name>
</gene>
<dbReference type="Proteomes" id="UP001190700">
    <property type="component" value="Unassembled WGS sequence"/>
</dbReference>
<reference evidence="1 2" key="1">
    <citation type="journal article" date="2015" name="Genome Biol. Evol.">
        <title>Comparative Genomics of a Bacterivorous Green Alga Reveals Evolutionary Causalities and Consequences of Phago-Mixotrophic Mode of Nutrition.</title>
        <authorList>
            <person name="Burns J.A."/>
            <person name="Paasch A."/>
            <person name="Narechania A."/>
            <person name="Kim E."/>
        </authorList>
    </citation>
    <scope>NUCLEOTIDE SEQUENCE [LARGE SCALE GENOMIC DNA]</scope>
    <source>
        <strain evidence="1 2">PLY_AMNH</strain>
    </source>
</reference>
<comment type="caution">
    <text evidence="1">The sequence shown here is derived from an EMBL/GenBank/DDBJ whole genome shotgun (WGS) entry which is preliminary data.</text>
</comment>
<protein>
    <submittedName>
        <fullName evidence="1">Uncharacterized protein</fullName>
    </submittedName>
</protein>
<name>A0AAE0C4H2_9CHLO</name>
<accession>A0AAE0C4H2</accession>
<dbReference type="AlphaFoldDB" id="A0AAE0C4H2"/>